<dbReference type="InterPro" id="IPR019554">
    <property type="entry name" value="Soluble_ligand-bd"/>
</dbReference>
<dbReference type="InterPro" id="IPR037207">
    <property type="entry name" value="Nuop51_4Fe4S-bd_sf"/>
</dbReference>
<dbReference type="CDD" id="cd03082">
    <property type="entry name" value="TRX_Fd_NuoE_W_FDH_beta"/>
    <property type="match status" value="1"/>
</dbReference>
<dbReference type="SUPFAM" id="SSF52833">
    <property type="entry name" value="Thioredoxin-like"/>
    <property type="match status" value="1"/>
</dbReference>
<dbReference type="SUPFAM" id="SSF140490">
    <property type="entry name" value="Nqo1C-terminal domain-like"/>
    <property type="match status" value="1"/>
</dbReference>
<evidence type="ECO:0000256" key="4">
    <source>
        <dbReference type="ARBA" id="ARBA00022485"/>
    </source>
</evidence>
<proteinExistence type="inferred from homology"/>
<dbReference type="InterPro" id="IPR019575">
    <property type="entry name" value="Nuop51_4Fe4S-bd"/>
</dbReference>
<dbReference type="AlphaFoldDB" id="A0A063Y808"/>
<dbReference type="Pfam" id="PF10531">
    <property type="entry name" value="SLBB"/>
    <property type="match status" value="1"/>
</dbReference>
<dbReference type="Gene3D" id="3.10.20.600">
    <property type="match status" value="1"/>
</dbReference>
<evidence type="ECO:0000256" key="1">
    <source>
        <dbReference type="ARBA" id="ARBA00001917"/>
    </source>
</evidence>
<dbReference type="FunFam" id="3.10.20.600:FF:000006">
    <property type="entry name" value="Formate dehydrogenase, beta subunit"/>
    <property type="match status" value="1"/>
</dbReference>
<comment type="cofactor">
    <cofactor evidence="1">
        <name>FMN</name>
        <dbReference type="ChEBI" id="CHEBI:58210"/>
    </cofactor>
</comment>
<reference evidence="11 12" key="1">
    <citation type="journal article" date="2005" name="Int. J. Syst. Evol. Microbiol.">
        <title>Nitrincola lacisaponensis gen. nov., sp. nov., a novel alkaliphilic bacterium isolated from an alkaline, saline lake.</title>
        <authorList>
            <person name="Dimitriu P.A."/>
            <person name="Shukla S.K."/>
            <person name="Conradt J."/>
            <person name="Marquez M.C."/>
            <person name="Ventosa A."/>
            <person name="Maglia A."/>
            <person name="Peyton B.M."/>
            <person name="Pinkart H.C."/>
            <person name="Mormile M.R."/>
        </authorList>
    </citation>
    <scope>NUCLEOTIDE SEQUENCE [LARGE SCALE GENOMIC DNA]</scope>
    <source>
        <strain evidence="11 12">4CA</strain>
    </source>
</reference>
<dbReference type="InterPro" id="IPR036249">
    <property type="entry name" value="Thioredoxin-like_sf"/>
</dbReference>
<dbReference type="Pfam" id="PF01512">
    <property type="entry name" value="Complex1_51K"/>
    <property type="match status" value="1"/>
</dbReference>
<dbReference type="InterPro" id="IPR041921">
    <property type="entry name" value="NuoE_N"/>
</dbReference>
<evidence type="ECO:0000256" key="9">
    <source>
        <dbReference type="ARBA" id="ARBA00032787"/>
    </source>
</evidence>
<comment type="caution">
    <text evidence="11">The sequence shown here is derived from an EMBL/GenBank/DDBJ whole genome shotgun (WGS) entry which is preliminary data.</text>
</comment>
<evidence type="ECO:0000256" key="5">
    <source>
        <dbReference type="ARBA" id="ARBA00022723"/>
    </source>
</evidence>
<dbReference type="PROSITE" id="PS00645">
    <property type="entry name" value="COMPLEX1_51K_2"/>
    <property type="match status" value="1"/>
</dbReference>
<evidence type="ECO:0000256" key="2">
    <source>
        <dbReference type="ARBA" id="ARBA00007523"/>
    </source>
</evidence>
<dbReference type="InterPro" id="IPR011538">
    <property type="entry name" value="Nuo51_FMN-bd"/>
</dbReference>
<dbReference type="InterPro" id="IPR037225">
    <property type="entry name" value="Nuo51_FMN-bd_sf"/>
</dbReference>
<dbReference type="EMBL" id="JMSZ01000007">
    <property type="protein sequence ID" value="KDE41255.1"/>
    <property type="molecule type" value="Genomic_DNA"/>
</dbReference>
<dbReference type="GO" id="GO:0046872">
    <property type="term" value="F:metal ion binding"/>
    <property type="evidence" value="ECO:0007669"/>
    <property type="project" value="UniProtKB-KW"/>
</dbReference>
<dbReference type="PATRIC" id="fig|267850.7.peg.324"/>
<sequence length="548" mass="59831">MTQADALERVNRLLGDAPNQRDLLLEHLHCLQDHLGYLYLPDLRALAERMNLPMAEVYETASFYAHFTLVREDETPPPAITIRVCDSLSCQLAGAEALSQALKQQLDPEAVRVIHAPCMGRCDQAPVLELGHYHLEQATPEKALSALAVQQFDPAPIEAQSLQDYQAEGGYALWQACRTGQHSVDELIGVLEQSGLRGLGGAGFPTFKKWQFVRAEAGPRYCVINADEGEPGTFKDRYYLEHQPHRFLEGALVSSWAVEAEALYIYLRDEYPGIHRLLTSVIAELEAAGLVAPGYIHLRRGAGAYICGEESALIESLEGKPGKPRHRPPFVAQKGLFGRPTLVNNVETVYWIPSIVSQGAQSFAAHGRHGRSGLRSFSVSGRVNKPGVHLAPAGITLQELIDEYCGGLLPGHRLLAYLPGGASGGILPASKAHLPLDFDTLQAEGCFIGSAAVIVLSDQDDLQQVARNLMTFFRDESCGQCTPCRVGTDKMLSLISRQEWDVNQLQRLSQVMMDASICGLGQAAPNPVLGLLRDFQSELSAANIILRG</sequence>
<gene>
    <name evidence="11" type="ORF">ADINL_0328</name>
</gene>
<dbReference type="OrthoDB" id="9805533at2"/>
<dbReference type="Proteomes" id="UP000027318">
    <property type="component" value="Unassembled WGS sequence"/>
</dbReference>
<dbReference type="Pfam" id="PF10589">
    <property type="entry name" value="NADH_4Fe-4S"/>
    <property type="match status" value="1"/>
</dbReference>
<dbReference type="SMART" id="SM00928">
    <property type="entry name" value="NADH_4Fe-4S"/>
    <property type="match status" value="1"/>
</dbReference>
<comment type="similarity">
    <text evidence="2">Belongs to the complex I 51 kDa subunit family.</text>
</comment>
<organism evidence="11 12">
    <name type="scientific">Nitrincola lacisaponensis</name>
    <dbReference type="NCBI Taxonomy" id="267850"/>
    <lineage>
        <taxon>Bacteria</taxon>
        <taxon>Pseudomonadati</taxon>
        <taxon>Pseudomonadota</taxon>
        <taxon>Gammaproteobacteria</taxon>
        <taxon>Oceanospirillales</taxon>
        <taxon>Oceanospirillaceae</taxon>
        <taxon>Nitrincola</taxon>
    </lineage>
</organism>
<dbReference type="Pfam" id="PF01257">
    <property type="entry name" value="2Fe-2S_thioredx"/>
    <property type="match status" value="1"/>
</dbReference>
<evidence type="ECO:0000256" key="6">
    <source>
        <dbReference type="ARBA" id="ARBA00023004"/>
    </source>
</evidence>
<dbReference type="SUPFAM" id="SSF142019">
    <property type="entry name" value="Nqo1 FMN-binding domain-like"/>
    <property type="match status" value="1"/>
</dbReference>
<evidence type="ECO:0000256" key="3">
    <source>
        <dbReference type="ARBA" id="ARBA00019901"/>
    </source>
</evidence>
<keyword evidence="7" id="KW-0411">Iron-sulfur</keyword>
<dbReference type="Gene3D" id="1.20.1440.230">
    <property type="entry name" value="NADH-ubiquinone oxidoreductase 51kDa subunit, iron-sulphur binding domain"/>
    <property type="match status" value="1"/>
</dbReference>
<evidence type="ECO:0000256" key="8">
    <source>
        <dbReference type="ARBA" id="ARBA00031578"/>
    </source>
</evidence>
<dbReference type="GO" id="GO:0008137">
    <property type="term" value="F:NADH dehydrogenase (ubiquinone) activity"/>
    <property type="evidence" value="ECO:0007669"/>
    <property type="project" value="InterPro"/>
</dbReference>
<dbReference type="STRING" id="267850.ADINL_0328"/>
<dbReference type="SUPFAM" id="SSF142984">
    <property type="entry name" value="Nqo1 middle domain-like"/>
    <property type="match status" value="1"/>
</dbReference>
<dbReference type="Gene3D" id="3.40.50.11540">
    <property type="entry name" value="NADH-ubiquinone oxidoreductase 51kDa subunit"/>
    <property type="match status" value="1"/>
</dbReference>
<dbReference type="Gene3D" id="1.10.10.1590">
    <property type="entry name" value="NADH-quinone oxidoreductase subunit E"/>
    <property type="match status" value="1"/>
</dbReference>
<evidence type="ECO:0000259" key="10">
    <source>
        <dbReference type="SMART" id="SM00928"/>
    </source>
</evidence>
<keyword evidence="6" id="KW-0408">Iron</keyword>
<evidence type="ECO:0000256" key="7">
    <source>
        <dbReference type="ARBA" id="ARBA00023014"/>
    </source>
</evidence>
<keyword evidence="5" id="KW-0479">Metal-binding</keyword>
<dbReference type="GO" id="GO:0051539">
    <property type="term" value="F:4 iron, 4 sulfur cluster binding"/>
    <property type="evidence" value="ECO:0007669"/>
    <property type="project" value="UniProtKB-KW"/>
</dbReference>
<dbReference type="PANTHER" id="PTHR43578:SF3">
    <property type="entry name" value="NADH-QUINONE OXIDOREDUCTASE SUBUNIT F"/>
    <property type="match status" value="1"/>
</dbReference>
<evidence type="ECO:0000313" key="12">
    <source>
        <dbReference type="Proteomes" id="UP000027318"/>
    </source>
</evidence>
<keyword evidence="12" id="KW-1185">Reference proteome</keyword>
<protein>
    <recommendedName>
        <fullName evidence="3">NADH-quinone oxidoreductase subunit F</fullName>
    </recommendedName>
    <alternativeName>
        <fullName evidence="8">NADH dehydrogenase I subunit F</fullName>
    </alternativeName>
    <alternativeName>
        <fullName evidence="9">NDH-1 subunit F</fullName>
    </alternativeName>
</protein>
<dbReference type="InterPro" id="IPR001949">
    <property type="entry name" value="NADH-UbQ_OxRdtase_51kDa_CS"/>
</dbReference>
<keyword evidence="4" id="KW-0004">4Fe-4S</keyword>
<dbReference type="PROSITE" id="PS00644">
    <property type="entry name" value="COMPLEX1_51K_1"/>
    <property type="match status" value="1"/>
</dbReference>
<dbReference type="GO" id="GO:0010181">
    <property type="term" value="F:FMN binding"/>
    <property type="evidence" value="ECO:0007669"/>
    <property type="project" value="InterPro"/>
</dbReference>
<dbReference type="Gene3D" id="3.40.30.10">
    <property type="entry name" value="Glutaredoxin"/>
    <property type="match status" value="1"/>
</dbReference>
<accession>A0A063Y808</accession>
<evidence type="ECO:0000313" key="11">
    <source>
        <dbReference type="EMBL" id="KDE41255.1"/>
    </source>
</evidence>
<dbReference type="PANTHER" id="PTHR43578">
    <property type="entry name" value="NADH-QUINONE OXIDOREDUCTASE SUBUNIT F"/>
    <property type="match status" value="1"/>
</dbReference>
<name>A0A063Y808_9GAMM</name>
<feature type="domain" description="NADH-ubiquinone oxidoreductase 51kDa subunit iron-sulphur binding" evidence="10">
    <location>
        <begin position="463"/>
        <end position="508"/>
    </location>
</feature>